<dbReference type="EMBL" id="AAPJ01000002">
    <property type="protein sequence ID" value="EAS50434.1"/>
    <property type="molecule type" value="Genomic_DNA"/>
</dbReference>
<dbReference type="RefSeq" id="WP_009208429.1">
    <property type="nucleotide sequence ID" value="NZ_BBWP01000013.1"/>
</dbReference>
<dbReference type="SUPFAM" id="SSF53448">
    <property type="entry name" value="Nucleotide-diphospho-sugar transferases"/>
    <property type="match status" value="1"/>
</dbReference>
<dbReference type="BioCyc" id="AURANTIMONAS:SI859A1_00553-MONOMER"/>
<name>Q1YKT9_AURMS</name>
<protein>
    <recommendedName>
        <fullName evidence="3">Glycosyl transferase</fullName>
    </recommendedName>
</protein>
<keyword evidence="2" id="KW-1185">Reference proteome</keyword>
<dbReference type="AlphaFoldDB" id="Q1YKT9"/>
<organism evidence="1 2">
    <name type="scientific">Aurantimonas manganoxydans (strain ATCC BAA-1229 / DSM 21871 / SI85-9A1)</name>
    <dbReference type="NCBI Taxonomy" id="287752"/>
    <lineage>
        <taxon>Bacteria</taxon>
        <taxon>Pseudomonadati</taxon>
        <taxon>Pseudomonadota</taxon>
        <taxon>Alphaproteobacteria</taxon>
        <taxon>Hyphomicrobiales</taxon>
        <taxon>Aurantimonadaceae</taxon>
        <taxon>Aurantimonas</taxon>
    </lineage>
</organism>
<proteinExistence type="predicted"/>
<reference evidence="1 2" key="1">
    <citation type="journal article" date="2008" name="Appl. Environ. Microbiol.">
        <title>Genomic insights into Mn(II) oxidation by the marine alphaproteobacterium Aurantimonas sp. strain SI85-9A1.</title>
        <authorList>
            <person name="Dick G.J."/>
            <person name="Podell S."/>
            <person name="Johnson H.A."/>
            <person name="Rivera-Espinoza Y."/>
            <person name="Bernier-Latmani R."/>
            <person name="McCarthy J.K."/>
            <person name="Torpey J.W."/>
            <person name="Clement B.G."/>
            <person name="Gaasterland T."/>
            <person name="Tebo B.M."/>
        </authorList>
    </citation>
    <scope>NUCLEOTIDE SEQUENCE [LARGE SCALE GENOMIC DNA]</scope>
    <source>
        <strain evidence="1 2">SI85-9A1</strain>
    </source>
</reference>
<comment type="caution">
    <text evidence="1">The sequence shown here is derived from an EMBL/GenBank/DDBJ whole genome shotgun (WGS) entry which is preliminary data.</text>
</comment>
<dbReference type="Gene3D" id="3.90.550.10">
    <property type="entry name" value="Spore Coat Polysaccharide Biosynthesis Protein SpsA, Chain A"/>
    <property type="match status" value="1"/>
</dbReference>
<accession>Q1YKT9</accession>
<dbReference type="Proteomes" id="UP000000321">
    <property type="component" value="Unassembled WGS sequence"/>
</dbReference>
<evidence type="ECO:0000313" key="1">
    <source>
        <dbReference type="EMBL" id="EAS50434.1"/>
    </source>
</evidence>
<dbReference type="InterPro" id="IPR029044">
    <property type="entry name" value="Nucleotide-diphossugar_trans"/>
</dbReference>
<sequence>MTLPDGTERSAAPLAAAPETRLPRCPVCRARDMRKSERAARHHAAWRECGHCGLLADAAALASGRLPTLIDARLAGERFSLAPDDPFFVESYSARTLALSRGLVASPVNDEQRAALSNPYTECPAIADIHPLAASPAVPVSLVVICRPGDLSNLRDQLGPVASVLDDLCIVIDEPPTAGTIPPADWPETIRILQRPLAGDFAAQRNAGQEMARHDWVLQLDADETVGEETLAALGHVAALADAGGCLSVGLARRNRVDGVLSDLFPDIQYRLNRRVVRYAGKVHERPALAGGWRDSFIAPNLVIEHHLSRAHVERRSERYEALQPGKGRLFERDALLTPYAD</sequence>
<evidence type="ECO:0008006" key="3">
    <source>
        <dbReference type="Google" id="ProtNLM"/>
    </source>
</evidence>
<gene>
    <name evidence="1" type="ORF">SI859A1_00553</name>
</gene>
<dbReference type="HOGENOM" id="CLU_070036_0_0_5"/>
<evidence type="ECO:0000313" key="2">
    <source>
        <dbReference type="Proteomes" id="UP000000321"/>
    </source>
</evidence>